<dbReference type="GO" id="GO:0071004">
    <property type="term" value="C:U2-type prespliceosome"/>
    <property type="evidence" value="ECO:0007669"/>
    <property type="project" value="TreeGrafter"/>
</dbReference>
<dbReference type="RefSeq" id="XP_015470083.1">
    <property type="nucleotide sequence ID" value="XM_015609081.1"/>
</dbReference>
<keyword evidence="7" id="KW-1185">Reference proteome</keyword>
<evidence type="ECO:0000256" key="1">
    <source>
        <dbReference type="ARBA" id="ARBA00004123"/>
    </source>
</evidence>
<dbReference type="PANTHER" id="PTHR17204">
    <property type="entry name" value="PRE-MRNA PROCESSING PROTEIN PRP39-RELATED"/>
    <property type="match status" value="1"/>
</dbReference>
<dbReference type="Proteomes" id="UP000054251">
    <property type="component" value="Unassembled WGS sequence"/>
</dbReference>
<evidence type="ECO:0000256" key="5">
    <source>
        <dbReference type="ARBA" id="ARBA00023242"/>
    </source>
</evidence>
<proteinExistence type="predicted"/>
<dbReference type="Gene3D" id="1.25.40.10">
    <property type="entry name" value="Tetratricopeptide repeat domain"/>
    <property type="match status" value="2"/>
</dbReference>
<evidence type="ECO:0008006" key="8">
    <source>
        <dbReference type="Google" id="ProtNLM"/>
    </source>
</evidence>
<dbReference type="GeneID" id="26837260"/>
<dbReference type="GO" id="GO:0005685">
    <property type="term" value="C:U1 snRNP"/>
    <property type="evidence" value="ECO:0007669"/>
    <property type="project" value="TreeGrafter"/>
</dbReference>
<evidence type="ECO:0000313" key="7">
    <source>
        <dbReference type="Proteomes" id="UP000054251"/>
    </source>
</evidence>
<keyword evidence="5" id="KW-0539">Nucleus</keyword>
<protein>
    <recommendedName>
        <fullName evidence="8">Pre-mRNA-processing factor 39</fullName>
    </recommendedName>
</protein>
<dbReference type="GO" id="GO:0030627">
    <property type="term" value="F:pre-mRNA 5'-splice site binding"/>
    <property type="evidence" value="ECO:0007669"/>
    <property type="project" value="TreeGrafter"/>
</dbReference>
<sequence>MNNLVKELENPAWSEVSTQLLKNPYNLRLWDKLVETAESNNGNRINKISSPQEVDLLRVSYESLLRKYPLLVNYWIKYAEWEFMLGNTETANEIYEKSLLNLSYSIELWISYLNFKIKTIDSDVNKILNIFESARRKVGYHFHSHEFYSLYLSFLQNYANEHNGFKLKYYVLLRIIIEIPIYHYGIFFKKLFTSINEKNLTSEVIGYLVPEKELHQFANIKDMKTVSLKLKKIFTDVLITTQYKVFQLFYFEKKITRPYYDVSYLSNQEIHNWNNYLNFIELNYPLEYVILCYERCLLTAANYFRFWIRYANFFINSMNYTIAKEILHRGLSFNNNDRLLIKLVDLELYTGDYLKARDLVLSHVKVNEIIPIKVYEKMISIERLMHPADDEYLINLVSEIIKQTNNAWFFRVILNYPLSKQYSLKLFETFESTFKTSYIFWSSWLFLNRKNGADNSTIIDKSLQFLKGDDKLKINNIKNKYKKITSPKFDEEFDIILKSFA</sequence>
<dbReference type="InterPro" id="IPR011990">
    <property type="entry name" value="TPR-like_helical_dom_sf"/>
</dbReference>
<dbReference type="GO" id="GO:0000243">
    <property type="term" value="C:commitment complex"/>
    <property type="evidence" value="ECO:0007669"/>
    <property type="project" value="TreeGrafter"/>
</dbReference>
<dbReference type="GO" id="GO:0000395">
    <property type="term" value="P:mRNA 5'-splice site recognition"/>
    <property type="evidence" value="ECO:0007669"/>
    <property type="project" value="TreeGrafter"/>
</dbReference>
<keyword evidence="4" id="KW-0508">mRNA splicing</keyword>
<evidence type="ECO:0000256" key="3">
    <source>
        <dbReference type="ARBA" id="ARBA00022737"/>
    </source>
</evidence>
<keyword evidence="2" id="KW-0507">mRNA processing</keyword>
<dbReference type="OrthoDB" id="10265668at2759"/>
<gene>
    <name evidence="6" type="ORF">AC631_00251</name>
</gene>
<dbReference type="Pfam" id="PF23241">
    <property type="entry name" value="HAT_PRP39_C"/>
    <property type="match status" value="1"/>
</dbReference>
<reference evidence="6 7" key="1">
    <citation type="submission" date="2015-11" db="EMBL/GenBank/DDBJ databases">
        <title>The genome of Debaryomyces fabryi.</title>
        <authorList>
            <person name="Tafer H."/>
            <person name="Lopandic K."/>
        </authorList>
    </citation>
    <scope>NUCLEOTIDE SEQUENCE [LARGE SCALE GENOMIC DNA]</scope>
    <source>
        <strain evidence="6 7">CBS 789</strain>
    </source>
</reference>
<evidence type="ECO:0000256" key="4">
    <source>
        <dbReference type="ARBA" id="ARBA00023187"/>
    </source>
</evidence>
<dbReference type="InterPro" id="IPR059164">
    <property type="entry name" value="HAT_PRP39_C"/>
</dbReference>
<evidence type="ECO:0000256" key="2">
    <source>
        <dbReference type="ARBA" id="ARBA00022664"/>
    </source>
</evidence>
<dbReference type="SMART" id="SM00386">
    <property type="entry name" value="HAT"/>
    <property type="match status" value="5"/>
</dbReference>
<dbReference type="InterPro" id="IPR003107">
    <property type="entry name" value="HAT"/>
</dbReference>
<accession>A0A0V1Q6B3</accession>
<dbReference type="AlphaFoldDB" id="A0A0V1Q6B3"/>
<keyword evidence="3" id="KW-0677">Repeat</keyword>
<evidence type="ECO:0000313" key="6">
    <source>
        <dbReference type="EMBL" id="KSA03981.1"/>
    </source>
</evidence>
<dbReference type="Pfam" id="PF23240">
    <property type="entry name" value="HAT_PRP39_N"/>
    <property type="match status" value="1"/>
</dbReference>
<dbReference type="PANTHER" id="PTHR17204:SF23">
    <property type="entry name" value="U1 SMALL NUCLEAR RIBONUCLEOPROTEIN COMPONENT PRP42"/>
    <property type="match status" value="1"/>
</dbReference>
<name>A0A0V1Q6B3_9ASCO</name>
<dbReference type="EMBL" id="LMYN01000003">
    <property type="protein sequence ID" value="KSA03981.1"/>
    <property type="molecule type" value="Genomic_DNA"/>
</dbReference>
<comment type="caution">
    <text evidence="6">The sequence shown here is derived from an EMBL/GenBank/DDBJ whole genome shotgun (WGS) entry which is preliminary data.</text>
</comment>
<organism evidence="6 7">
    <name type="scientific">Debaryomyces fabryi</name>
    <dbReference type="NCBI Taxonomy" id="58627"/>
    <lineage>
        <taxon>Eukaryota</taxon>
        <taxon>Fungi</taxon>
        <taxon>Dikarya</taxon>
        <taxon>Ascomycota</taxon>
        <taxon>Saccharomycotina</taxon>
        <taxon>Pichiomycetes</taxon>
        <taxon>Debaryomycetaceae</taxon>
        <taxon>Debaryomyces</taxon>
    </lineage>
</organism>
<comment type="subcellular location">
    <subcellularLocation>
        <location evidence="1">Nucleus</location>
    </subcellularLocation>
</comment>
<dbReference type="SUPFAM" id="SSF48452">
    <property type="entry name" value="TPR-like"/>
    <property type="match status" value="1"/>
</dbReference>